<reference evidence="2" key="1">
    <citation type="journal article" date="2020" name="Stud. Mycol.">
        <title>101 Dothideomycetes genomes: a test case for predicting lifestyles and emergence of pathogens.</title>
        <authorList>
            <person name="Haridas S."/>
            <person name="Albert R."/>
            <person name="Binder M."/>
            <person name="Bloem J."/>
            <person name="Labutti K."/>
            <person name="Salamov A."/>
            <person name="Andreopoulos B."/>
            <person name="Baker S."/>
            <person name="Barry K."/>
            <person name="Bills G."/>
            <person name="Bluhm B."/>
            <person name="Cannon C."/>
            <person name="Castanera R."/>
            <person name="Culley D."/>
            <person name="Daum C."/>
            <person name="Ezra D."/>
            <person name="Gonzalez J."/>
            <person name="Henrissat B."/>
            <person name="Kuo A."/>
            <person name="Liang C."/>
            <person name="Lipzen A."/>
            <person name="Lutzoni F."/>
            <person name="Magnuson J."/>
            <person name="Mondo S."/>
            <person name="Nolan M."/>
            <person name="Ohm R."/>
            <person name="Pangilinan J."/>
            <person name="Park H.-J."/>
            <person name="Ramirez L."/>
            <person name="Alfaro M."/>
            <person name="Sun H."/>
            <person name="Tritt A."/>
            <person name="Yoshinaga Y."/>
            <person name="Zwiers L.-H."/>
            <person name="Turgeon B."/>
            <person name="Goodwin S."/>
            <person name="Spatafora J."/>
            <person name="Crous P."/>
            <person name="Grigoriev I."/>
        </authorList>
    </citation>
    <scope>NUCLEOTIDE SEQUENCE</scope>
    <source>
        <strain evidence="2">CBS 121739</strain>
    </source>
</reference>
<keyword evidence="3" id="KW-1185">Reference proteome</keyword>
<gene>
    <name evidence="2" type="ORF">EJ05DRAFT_446672</name>
</gene>
<protein>
    <recommendedName>
        <fullName evidence="1">BTB domain-containing protein</fullName>
    </recommendedName>
</protein>
<dbReference type="PANTHER" id="PTHR47843">
    <property type="entry name" value="BTB DOMAIN-CONTAINING PROTEIN-RELATED"/>
    <property type="match status" value="1"/>
</dbReference>
<dbReference type="SUPFAM" id="SSF54695">
    <property type="entry name" value="POZ domain"/>
    <property type="match status" value="1"/>
</dbReference>
<dbReference type="AlphaFoldDB" id="A0A6A6VRQ7"/>
<dbReference type="Proteomes" id="UP000799437">
    <property type="component" value="Unassembled WGS sequence"/>
</dbReference>
<feature type="domain" description="BTB" evidence="1">
    <location>
        <begin position="1"/>
        <end position="69"/>
    </location>
</feature>
<dbReference type="InterPro" id="IPR000210">
    <property type="entry name" value="BTB/POZ_dom"/>
</dbReference>
<sequence>TFLVGREEVPMVVHYGILAPLSDYFKRLFGDNSAFKEAEEKTVLLPQINPDDFSRFCTFAYTGDYAAPPYVVDDDWTEELQTTPVDTAEEAMNEVQDEAYQNKPNSQWDWDIPTSKMGKGKRKTKYADEATAASYQPVVGEQDFHVRRPDFERRVYCATTPYEDYRQSFRVAPHSAGAEKAEYVFLAHARLYAFAKEKMVDSLISLSLQKLHKTLSVFTLDQRRYQDILALTRFAFSENYPELQDMVALYHGAHFTKIGRYESFYSILCEEGHLGANLLRLFYENKRH</sequence>
<dbReference type="EMBL" id="ML996626">
    <property type="protein sequence ID" value="KAF2752444.1"/>
    <property type="molecule type" value="Genomic_DNA"/>
</dbReference>
<accession>A0A6A6VRQ7</accession>
<organism evidence="2 3">
    <name type="scientific">Pseudovirgaria hyperparasitica</name>
    <dbReference type="NCBI Taxonomy" id="470096"/>
    <lineage>
        <taxon>Eukaryota</taxon>
        <taxon>Fungi</taxon>
        <taxon>Dikarya</taxon>
        <taxon>Ascomycota</taxon>
        <taxon>Pezizomycotina</taxon>
        <taxon>Dothideomycetes</taxon>
        <taxon>Dothideomycetes incertae sedis</taxon>
        <taxon>Acrospermales</taxon>
        <taxon>Acrospermaceae</taxon>
        <taxon>Pseudovirgaria</taxon>
    </lineage>
</organism>
<name>A0A6A6VRQ7_9PEZI</name>
<dbReference type="GeneID" id="54483298"/>
<evidence type="ECO:0000313" key="2">
    <source>
        <dbReference type="EMBL" id="KAF2752444.1"/>
    </source>
</evidence>
<dbReference type="Pfam" id="PF00651">
    <property type="entry name" value="BTB"/>
    <property type="match status" value="1"/>
</dbReference>
<feature type="non-terminal residue" evidence="2">
    <location>
        <position position="1"/>
    </location>
</feature>
<dbReference type="PROSITE" id="PS50097">
    <property type="entry name" value="BTB"/>
    <property type="match status" value="1"/>
</dbReference>
<evidence type="ECO:0000313" key="3">
    <source>
        <dbReference type="Proteomes" id="UP000799437"/>
    </source>
</evidence>
<dbReference type="InterPro" id="IPR011333">
    <property type="entry name" value="SKP1/BTB/POZ_sf"/>
</dbReference>
<proteinExistence type="predicted"/>
<dbReference type="RefSeq" id="XP_033594902.1">
    <property type="nucleotide sequence ID" value="XM_033742244.1"/>
</dbReference>
<dbReference type="OrthoDB" id="194443at2759"/>
<dbReference type="Gene3D" id="3.30.710.10">
    <property type="entry name" value="Potassium Channel Kv1.1, Chain A"/>
    <property type="match status" value="1"/>
</dbReference>
<evidence type="ECO:0000259" key="1">
    <source>
        <dbReference type="PROSITE" id="PS50097"/>
    </source>
</evidence>
<dbReference type="CDD" id="cd18186">
    <property type="entry name" value="BTB_POZ_ZBTB_KLHL-like"/>
    <property type="match status" value="1"/>
</dbReference>